<dbReference type="EMBL" id="JAMZIH010006406">
    <property type="protein sequence ID" value="KAJ1673954.1"/>
    <property type="molecule type" value="Genomic_DNA"/>
</dbReference>
<reference evidence="1" key="1">
    <citation type="submission" date="2022-06" db="EMBL/GenBank/DDBJ databases">
        <title>Phylogenomic reconstructions and comparative analyses of Kickxellomycotina fungi.</title>
        <authorList>
            <person name="Reynolds N.K."/>
            <person name="Stajich J.E."/>
            <person name="Barry K."/>
            <person name="Grigoriev I.V."/>
            <person name="Crous P."/>
            <person name="Smith M.E."/>
        </authorList>
    </citation>
    <scope>NUCLEOTIDE SEQUENCE</scope>
    <source>
        <strain evidence="1">RSA 2271</strain>
    </source>
</reference>
<comment type="caution">
    <text evidence="1">The sequence shown here is derived from an EMBL/GenBank/DDBJ whole genome shotgun (WGS) entry which is preliminary data.</text>
</comment>
<protein>
    <submittedName>
        <fullName evidence="1">Uncharacterized protein</fullName>
    </submittedName>
</protein>
<organism evidence="1 2">
    <name type="scientific">Spiromyces aspiralis</name>
    <dbReference type="NCBI Taxonomy" id="68401"/>
    <lineage>
        <taxon>Eukaryota</taxon>
        <taxon>Fungi</taxon>
        <taxon>Fungi incertae sedis</taxon>
        <taxon>Zoopagomycota</taxon>
        <taxon>Kickxellomycotina</taxon>
        <taxon>Kickxellomycetes</taxon>
        <taxon>Kickxellales</taxon>
        <taxon>Kickxellaceae</taxon>
        <taxon>Spiromyces</taxon>
    </lineage>
</organism>
<evidence type="ECO:0000313" key="2">
    <source>
        <dbReference type="Proteomes" id="UP001145114"/>
    </source>
</evidence>
<dbReference type="Proteomes" id="UP001145114">
    <property type="component" value="Unassembled WGS sequence"/>
</dbReference>
<accession>A0ACC1HI17</accession>
<evidence type="ECO:0000313" key="1">
    <source>
        <dbReference type="EMBL" id="KAJ1673954.1"/>
    </source>
</evidence>
<gene>
    <name evidence="1" type="ORF">EV182_004250</name>
</gene>
<proteinExistence type="predicted"/>
<feature type="non-terminal residue" evidence="1">
    <location>
        <position position="1"/>
    </location>
</feature>
<keyword evidence="2" id="KW-1185">Reference proteome</keyword>
<sequence length="339" mass="38404">LVLLATLDDTSAPDSRARLALETLEDIIEFSSIHSQLSAEYEVRLAIHEGNSAGPAQIVTGNMLYPHAFSDEDREAVLDVAVLTTTERLRHNYPTLYKLYIELVGDVWNGLALSPEDLVDVLTLADDVETHAERDEAREADLYPVLSIRQALAINMLMRSTPQLSEQGAYTALQTAWRRIFLSDDWETIHADASKPSVTDERLLSILRSTKLYLVYAEYRRQHAEENGTDGDGNGNDNDDEQWLLSPADCMIDKDSYNYLTQTRRQALFSRRKCDDKLTKSITASLLTKDYKAEETKLQQLMLSTDIDKYRKEILQLATKDVASERLAHDNTDTMVIEN</sequence>
<name>A0ACC1HI17_9FUNG</name>